<evidence type="ECO:0000259" key="1">
    <source>
        <dbReference type="PROSITE" id="PS51186"/>
    </source>
</evidence>
<evidence type="ECO:0000313" key="2">
    <source>
        <dbReference type="EMBL" id="KKP60567.1"/>
    </source>
</evidence>
<dbReference type="SUPFAM" id="SSF55729">
    <property type="entry name" value="Acyl-CoA N-acyltransferases (Nat)"/>
    <property type="match status" value="1"/>
</dbReference>
<dbReference type="Pfam" id="PF18014">
    <property type="entry name" value="Acetyltransf_18"/>
    <property type="match status" value="1"/>
</dbReference>
<dbReference type="PANTHER" id="PTHR47237:SF1">
    <property type="entry name" value="SLL0310 PROTEIN"/>
    <property type="match status" value="1"/>
</dbReference>
<organism evidence="2 3">
    <name type="scientific">Candidatus Roizmanbacteria bacterium GW2011_GWC2_34_23</name>
    <dbReference type="NCBI Taxonomy" id="1618484"/>
    <lineage>
        <taxon>Bacteria</taxon>
        <taxon>Candidatus Roizmaniibacteriota</taxon>
    </lineage>
</organism>
<reference evidence="2 3" key="1">
    <citation type="journal article" date="2015" name="Nature">
        <title>rRNA introns, odd ribosomes, and small enigmatic genomes across a large radiation of phyla.</title>
        <authorList>
            <person name="Brown C.T."/>
            <person name="Hug L.A."/>
            <person name="Thomas B.C."/>
            <person name="Sharon I."/>
            <person name="Castelle C.J."/>
            <person name="Singh A."/>
            <person name="Wilkins M.J."/>
            <person name="Williams K.H."/>
            <person name="Banfield J.F."/>
        </authorList>
    </citation>
    <scope>NUCLEOTIDE SEQUENCE [LARGE SCALE GENOMIC DNA]</scope>
</reference>
<dbReference type="PATRIC" id="fig|1618484.3.peg.704"/>
<dbReference type="AlphaFoldDB" id="A0A0G0DZM6"/>
<sequence length="276" mass="31520">MIRQMTKSDLDLAISWAAAEGWNPGLHDRDAFYNTDPKGFFMGFLDGKPISCISAVSYGKDFGFIGFYIVHENHRNKGYGIKIWNKATDYLKTKNIGLDGVVAQQENYKKSGFKLAYRNIRYQGIGNKYEVKNNDIVKINSIPFTELVSYDSQLFPVPRPQFLKYWISEPESLTLGFLKNDKLFGYGMIRKCVTGYKIGPLFADSSTIAEELFKQLNNFAVNFPIFFDVPEVNKEALKLAKKHNMKPIFETAKMYTKKSLIINLNKVFGVTTFELG</sequence>
<evidence type="ECO:0000313" key="3">
    <source>
        <dbReference type="Proteomes" id="UP000034004"/>
    </source>
</evidence>
<gene>
    <name evidence="2" type="ORF">UR56_C0022G0014</name>
</gene>
<dbReference type="Gene3D" id="3.40.630.90">
    <property type="match status" value="1"/>
</dbReference>
<dbReference type="Proteomes" id="UP000034004">
    <property type="component" value="Unassembled WGS sequence"/>
</dbReference>
<dbReference type="CDD" id="cd04301">
    <property type="entry name" value="NAT_SF"/>
    <property type="match status" value="1"/>
</dbReference>
<accession>A0A0G0DZM6</accession>
<dbReference type="InterPro" id="IPR052729">
    <property type="entry name" value="Acyl/Acetyltrans_Enzymes"/>
</dbReference>
<dbReference type="GO" id="GO:0016747">
    <property type="term" value="F:acyltransferase activity, transferring groups other than amino-acyl groups"/>
    <property type="evidence" value="ECO:0007669"/>
    <property type="project" value="InterPro"/>
</dbReference>
<name>A0A0G0DZM6_9BACT</name>
<dbReference type="EMBL" id="LBPR01000022">
    <property type="protein sequence ID" value="KKP60567.1"/>
    <property type="molecule type" value="Genomic_DNA"/>
</dbReference>
<keyword evidence="2" id="KW-0808">Transferase</keyword>
<dbReference type="PANTHER" id="PTHR47237">
    <property type="entry name" value="SLL0310 PROTEIN"/>
    <property type="match status" value="1"/>
</dbReference>
<feature type="domain" description="N-acetyltransferase" evidence="1">
    <location>
        <begin position="1"/>
        <end position="135"/>
    </location>
</feature>
<dbReference type="Gene3D" id="3.40.630.30">
    <property type="match status" value="1"/>
</dbReference>
<dbReference type="InterPro" id="IPR041496">
    <property type="entry name" value="YitH/HolE_GNAT"/>
</dbReference>
<dbReference type="Pfam" id="PF00583">
    <property type="entry name" value="Acetyltransf_1"/>
    <property type="match status" value="1"/>
</dbReference>
<proteinExistence type="predicted"/>
<protein>
    <submittedName>
        <fullName evidence="2">GCN5-related N-acetyltransferase</fullName>
    </submittedName>
</protein>
<dbReference type="STRING" id="1618484.UR56_C0022G0014"/>
<dbReference type="InterPro" id="IPR016181">
    <property type="entry name" value="Acyl_CoA_acyltransferase"/>
</dbReference>
<comment type="caution">
    <text evidence="2">The sequence shown here is derived from an EMBL/GenBank/DDBJ whole genome shotgun (WGS) entry which is preliminary data.</text>
</comment>
<dbReference type="InterPro" id="IPR000182">
    <property type="entry name" value="GNAT_dom"/>
</dbReference>
<dbReference type="PROSITE" id="PS51186">
    <property type="entry name" value="GNAT"/>
    <property type="match status" value="1"/>
</dbReference>